<protein>
    <submittedName>
        <fullName evidence="2">Serpentine Receptor, class E (Epsilon)</fullName>
    </submittedName>
</protein>
<organism evidence="1 2">
    <name type="scientific">Rhabditophanes sp. KR3021</name>
    <dbReference type="NCBI Taxonomy" id="114890"/>
    <lineage>
        <taxon>Eukaryota</taxon>
        <taxon>Metazoa</taxon>
        <taxon>Ecdysozoa</taxon>
        <taxon>Nematoda</taxon>
        <taxon>Chromadorea</taxon>
        <taxon>Rhabditida</taxon>
        <taxon>Tylenchina</taxon>
        <taxon>Panagrolaimomorpha</taxon>
        <taxon>Strongyloidoidea</taxon>
        <taxon>Alloionematidae</taxon>
        <taxon>Rhabditophanes</taxon>
    </lineage>
</organism>
<name>A0AC35TXQ8_9BILA</name>
<reference evidence="2" key="1">
    <citation type="submission" date="2016-11" db="UniProtKB">
        <authorList>
            <consortium name="WormBaseParasite"/>
        </authorList>
    </citation>
    <scope>IDENTIFICATION</scope>
    <source>
        <strain evidence="2">KR3021</strain>
    </source>
</reference>
<sequence>MCMAIFFPTCFQLAKTKTVHNNFRFCFYTLIFYLFLRAGIASIDGISDIVGGILNQNIYPKLKATIVDMRSVSNHCIRFATLNLLIERTWATLFSHKYENEFNYVILIIGNILSFIISLGFYLLKQYGVLNWSYYGGIVIASNIPLGIFLFYIILKTKKMVQTDKAISRNLSEKYQEIENMQILRRSLYLLSSIICSQIFTDSIFLSYFFFTDPFGQQILGVSLYAIRDYSSIYGLLYFYYDKSPYHILKQKLSKKCTPHRAINDTAFQTKEIHSRPNREAMQIKTDDHFDMLKYIWS</sequence>
<dbReference type="WBParaSite" id="RSKR_0000548766.1">
    <property type="protein sequence ID" value="RSKR_0000548766.1"/>
    <property type="gene ID" value="RSKR_0000548766"/>
</dbReference>
<evidence type="ECO:0000313" key="1">
    <source>
        <dbReference type="Proteomes" id="UP000095286"/>
    </source>
</evidence>
<dbReference type="Proteomes" id="UP000095286">
    <property type="component" value="Unplaced"/>
</dbReference>
<accession>A0AC35TXQ8</accession>
<evidence type="ECO:0000313" key="2">
    <source>
        <dbReference type="WBParaSite" id="RSKR_0000548766.1"/>
    </source>
</evidence>
<proteinExistence type="predicted"/>